<sequence length="155" mass="18605">MEPNQLQNMLDYRNEDIISRFTDQFNIDETSADLIFADTLRFMYLCQLPGIFIPDHLLIIDEMWHNFILFTKEYQQYCQAHFGRYFHHLPASKAEKEKQRLANEADPEAARLEFSKKLSYVVSCAYDHLGAEVTHRWFREYPITYSKTKINELRR</sequence>
<name>A0A9X1X592_9SPHI</name>
<dbReference type="EMBL" id="JALJEJ010000009">
    <property type="protein sequence ID" value="MCJ8211317.1"/>
    <property type="molecule type" value="Genomic_DNA"/>
</dbReference>
<evidence type="ECO:0000313" key="1">
    <source>
        <dbReference type="EMBL" id="MCJ8211317.1"/>
    </source>
</evidence>
<organism evidence="1 2">
    <name type="scientific">Mucilaginibacter straminoryzae</name>
    <dbReference type="NCBI Taxonomy" id="2932774"/>
    <lineage>
        <taxon>Bacteria</taxon>
        <taxon>Pseudomonadati</taxon>
        <taxon>Bacteroidota</taxon>
        <taxon>Sphingobacteriia</taxon>
        <taxon>Sphingobacteriales</taxon>
        <taxon>Sphingobacteriaceae</taxon>
        <taxon>Mucilaginibacter</taxon>
    </lineage>
</organism>
<evidence type="ECO:0000313" key="2">
    <source>
        <dbReference type="Proteomes" id="UP001139450"/>
    </source>
</evidence>
<accession>A0A9X1X592</accession>
<dbReference type="Proteomes" id="UP001139450">
    <property type="component" value="Unassembled WGS sequence"/>
</dbReference>
<proteinExistence type="predicted"/>
<keyword evidence="2" id="KW-1185">Reference proteome</keyword>
<reference evidence="1" key="1">
    <citation type="submission" date="2022-04" db="EMBL/GenBank/DDBJ databases">
        <title>Mucilaginibacter sp. RS28 isolated from freshwater.</title>
        <authorList>
            <person name="Ko S.-R."/>
        </authorList>
    </citation>
    <scope>NUCLEOTIDE SEQUENCE</scope>
    <source>
        <strain evidence="1">RS28</strain>
    </source>
</reference>
<protein>
    <submittedName>
        <fullName evidence="1">Uncharacterized protein</fullName>
    </submittedName>
</protein>
<comment type="caution">
    <text evidence="1">The sequence shown here is derived from an EMBL/GenBank/DDBJ whole genome shotgun (WGS) entry which is preliminary data.</text>
</comment>
<dbReference type="AlphaFoldDB" id="A0A9X1X592"/>
<dbReference type="RefSeq" id="WP_245131816.1">
    <property type="nucleotide sequence ID" value="NZ_JALJEJ010000009.1"/>
</dbReference>
<gene>
    <name evidence="1" type="ORF">MUY27_16485</name>
</gene>